<dbReference type="InterPro" id="IPR036465">
    <property type="entry name" value="vWFA_dom_sf"/>
</dbReference>
<feature type="region of interest" description="Disordered" evidence="9">
    <location>
        <begin position="1208"/>
        <end position="1512"/>
    </location>
</feature>
<keyword evidence="5" id="KW-0677">Repeat</keyword>
<dbReference type="InterPro" id="IPR008197">
    <property type="entry name" value="WAP_dom"/>
</dbReference>
<feature type="compositionally biased region" description="Low complexity" evidence="9">
    <location>
        <begin position="1058"/>
        <end position="1076"/>
    </location>
</feature>
<keyword evidence="7" id="KW-0176">Collagen</keyword>
<evidence type="ECO:0000256" key="1">
    <source>
        <dbReference type="ARBA" id="ARBA00004302"/>
    </source>
</evidence>
<feature type="compositionally biased region" description="Low complexity" evidence="9">
    <location>
        <begin position="967"/>
        <end position="979"/>
    </location>
</feature>
<feature type="domain" description="WAP" evidence="12">
    <location>
        <begin position="450"/>
        <end position="500"/>
    </location>
</feature>
<feature type="compositionally biased region" description="Basic and acidic residues" evidence="9">
    <location>
        <begin position="2706"/>
        <end position="2715"/>
    </location>
</feature>
<feature type="chain" id="PRO_5045355566" evidence="10">
    <location>
        <begin position="24"/>
        <end position="3012"/>
    </location>
</feature>
<dbReference type="CDD" id="cd01450">
    <property type="entry name" value="vWFA_subfamily_ECM"/>
    <property type="match status" value="6"/>
</dbReference>
<evidence type="ECO:0000256" key="6">
    <source>
        <dbReference type="ARBA" id="ARBA00022869"/>
    </source>
</evidence>
<dbReference type="Gene3D" id="2.170.240.10">
    <property type="entry name" value="Collagen IV, non-collagenous"/>
    <property type="match status" value="1"/>
</dbReference>
<keyword evidence="14" id="KW-1185">Reference proteome</keyword>
<feature type="domain" description="VWFA" evidence="11">
    <location>
        <begin position="34"/>
        <end position="210"/>
    </location>
</feature>
<keyword evidence="3" id="KW-0272">Extracellular matrix</keyword>
<evidence type="ECO:0000256" key="3">
    <source>
        <dbReference type="ARBA" id="ARBA00022530"/>
    </source>
</evidence>
<dbReference type="SMART" id="SM00327">
    <property type="entry name" value="VWA"/>
    <property type="match status" value="6"/>
</dbReference>
<feature type="region of interest" description="Disordered" evidence="9">
    <location>
        <begin position="2537"/>
        <end position="2586"/>
    </location>
</feature>
<feature type="compositionally biased region" description="Low complexity" evidence="9">
    <location>
        <begin position="1084"/>
        <end position="1100"/>
    </location>
</feature>
<dbReference type="InterPro" id="IPR002035">
    <property type="entry name" value="VWF_A"/>
</dbReference>
<keyword evidence="4 10" id="KW-0732">Signal</keyword>
<dbReference type="Gene3D" id="4.10.75.10">
    <property type="entry name" value="Elafin-like"/>
    <property type="match status" value="2"/>
</dbReference>
<keyword evidence="2" id="KW-0964">Secreted</keyword>
<dbReference type="Gene3D" id="3.40.50.410">
    <property type="entry name" value="von Willebrand factor, type A domain"/>
    <property type="match status" value="6"/>
</dbReference>
<feature type="domain" description="VWFA" evidence="11">
    <location>
        <begin position="1522"/>
        <end position="1709"/>
    </location>
</feature>
<dbReference type="Proteomes" id="UP001652625">
    <property type="component" value="Chromosome 01"/>
</dbReference>
<evidence type="ECO:0000313" key="15">
    <source>
        <dbReference type="RefSeq" id="XP_065643580.1"/>
    </source>
</evidence>
<gene>
    <name evidence="15" type="primary">LOC100214647</name>
</gene>
<dbReference type="GeneID" id="100214647"/>
<evidence type="ECO:0000259" key="12">
    <source>
        <dbReference type="PROSITE" id="PS51390"/>
    </source>
</evidence>
<dbReference type="SUPFAM" id="SSF53300">
    <property type="entry name" value="vWA-like"/>
    <property type="match status" value="6"/>
</dbReference>
<feature type="domain" description="VWFA" evidence="11">
    <location>
        <begin position="508"/>
        <end position="689"/>
    </location>
</feature>
<evidence type="ECO:0000256" key="5">
    <source>
        <dbReference type="ARBA" id="ARBA00022737"/>
    </source>
</evidence>
<feature type="domain" description="VWFA" evidence="11">
    <location>
        <begin position="1841"/>
        <end position="2020"/>
    </location>
</feature>
<accession>A0ABM4B424</accession>
<dbReference type="PANTHER" id="PTHR37456:SF6">
    <property type="entry name" value="COLLAGEN ALPHA-1(XXIII) CHAIN-LIKE ISOFORM X2"/>
    <property type="match status" value="1"/>
</dbReference>
<feature type="domain" description="VWFA" evidence="11">
    <location>
        <begin position="272"/>
        <end position="445"/>
    </location>
</feature>
<dbReference type="PROSITE" id="PS51403">
    <property type="entry name" value="NC1_IV"/>
    <property type="match status" value="1"/>
</dbReference>
<dbReference type="InterPro" id="IPR016187">
    <property type="entry name" value="CTDL_fold"/>
</dbReference>
<dbReference type="PROSITE" id="PS51390">
    <property type="entry name" value="WAP"/>
    <property type="match status" value="2"/>
</dbReference>
<dbReference type="InterPro" id="IPR001442">
    <property type="entry name" value="Collagen_IV_NC"/>
</dbReference>
<feature type="compositionally biased region" description="Basic and acidic residues" evidence="9">
    <location>
        <begin position="2322"/>
        <end position="2339"/>
    </location>
</feature>
<feature type="domain" description="WAP" evidence="12">
    <location>
        <begin position="215"/>
        <end position="264"/>
    </location>
</feature>
<dbReference type="CDD" id="cd00199">
    <property type="entry name" value="WAP"/>
    <property type="match status" value="1"/>
</dbReference>
<feature type="signal peptide" evidence="10">
    <location>
        <begin position="1"/>
        <end position="23"/>
    </location>
</feature>
<evidence type="ECO:0000256" key="2">
    <source>
        <dbReference type="ARBA" id="ARBA00022525"/>
    </source>
</evidence>
<feature type="compositionally biased region" description="Basic and acidic residues" evidence="9">
    <location>
        <begin position="2626"/>
        <end position="2638"/>
    </location>
</feature>
<feature type="compositionally biased region" description="Gly residues" evidence="9">
    <location>
        <begin position="1334"/>
        <end position="1354"/>
    </location>
</feature>
<name>A0ABM4B424_HYDVU</name>
<reference evidence="15" key="2">
    <citation type="submission" date="2025-08" db="UniProtKB">
        <authorList>
            <consortium name="RefSeq"/>
        </authorList>
    </citation>
    <scope>IDENTIFICATION</scope>
</reference>
<evidence type="ECO:0000256" key="7">
    <source>
        <dbReference type="ARBA" id="ARBA00023119"/>
    </source>
</evidence>
<reference evidence="14" key="1">
    <citation type="submission" date="2025-05" db="UniProtKB">
        <authorList>
            <consortium name="RefSeq"/>
        </authorList>
    </citation>
    <scope>NUCLEOTIDE SEQUENCE [LARGE SCALE GENOMIC DNA]</scope>
</reference>
<protein>
    <submittedName>
        <fullName evidence="15">Uncharacterized protein LOC100214647 isoform X2</fullName>
    </submittedName>
</protein>
<comment type="subcellular location">
    <subcellularLocation>
        <location evidence="1">Secreted</location>
        <location evidence="1">Extracellular space</location>
        <location evidence="1">Extracellular matrix</location>
        <location evidence="1">Basement membrane</location>
    </subcellularLocation>
</comment>
<feature type="compositionally biased region" description="Basic and acidic residues" evidence="9">
    <location>
        <begin position="942"/>
        <end position="955"/>
    </location>
</feature>
<dbReference type="PROSITE" id="PS50234">
    <property type="entry name" value="VWFA"/>
    <property type="match status" value="6"/>
</dbReference>
<keyword evidence="8" id="KW-1015">Disulfide bond</keyword>
<dbReference type="SMART" id="SM00111">
    <property type="entry name" value="C4"/>
    <property type="match status" value="2"/>
</dbReference>
<feature type="compositionally biased region" description="Polar residues" evidence="9">
    <location>
        <begin position="1040"/>
        <end position="1057"/>
    </location>
</feature>
<evidence type="ECO:0000256" key="9">
    <source>
        <dbReference type="SAM" id="MobiDB-lite"/>
    </source>
</evidence>
<feature type="compositionally biased region" description="Basic and acidic residues" evidence="9">
    <location>
        <begin position="1486"/>
        <end position="1497"/>
    </location>
</feature>
<feature type="region of interest" description="Disordered" evidence="9">
    <location>
        <begin position="2608"/>
        <end position="2769"/>
    </location>
</feature>
<dbReference type="Pfam" id="PF01413">
    <property type="entry name" value="C4"/>
    <property type="match status" value="2"/>
</dbReference>
<feature type="compositionally biased region" description="Basic and acidic residues" evidence="9">
    <location>
        <begin position="2680"/>
        <end position="2691"/>
    </location>
</feature>
<feature type="compositionally biased region" description="Low complexity" evidence="9">
    <location>
        <begin position="2302"/>
        <end position="2314"/>
    </location>
</feature>
<feature type="region of interest" description="Disordered" evidence="9">
    <location>
        <begin position="2288"/>
        <end position="2460"/>
    </location>
</feature>
<feature type="region of interest" description="Disordered" evidence="9">
    <location>
        <begin position="2493"/>
        <end position="2516"/>
    </location>
</feature>
<dbReference type="SUPFAM" id="SSF56436">
    <property type="entry name" value="C-type lectin-like"/>
    <property type="match status" value="2"/>
</dbReference>
<feature type="compositionally biased region" description="Basic and acidic residues" evidence="9">
    <location>
        <begin position="2346"/>
        <end position="2358"/>
    </location>
</feature>
<evidence type="ECO:0000259" key="13">
    <source>
        <dbReference type="PROSITE" id="PS51403"/>
    </source>
</evidence>
<feature type="region of interest" description="Disordered" evidence="9">
    <location>
        <begin position="800"/>
        <end position="838"/>
    </location>
</feature>
<feature type="domain" description="Collagen IV NC1" evidence="13">
    <location>
        <begin position="2775"/>
        <end position="2999"/>
    </location>
</feature>
<feature type="region of interest" description="Disordered" evidence="9">
    <location>
        <begin position="717"/>
        <end position="778"/>
    </location>
</feature>
<dbReference type="SMART" id="SM00217">
    <property type="entry name" value="WAP"/>
    <property type="match status" value="2"/>
</dbReference>
<evidence type="ECO:0000256" key="10">
    <source>
        <dbReference type="SAM" id="SignalP"/>
    </source>
</evidence>
<feature type="compositionally biased region" description="Basic and acidic residues" evidence="9">
    <location>
        <begin position="1721"/>
        <end position="1741"/>
    </location>
</feature>
<feature type="compositionally biased region" description="Low complexity" evidence="9">
    <location>
        <begin position="2049"/>
        <end position="2061"/>
    </location>
</feature>
<keyword evidence="6" id="KW-0084">Basement membrane</keyword>
<sequence length="3012" mass="311998">MQRTCILLFLVVFTINCVVRTEAQTEDVCDVPIDLVFALDASQSIKKDGFSKIKEFSKTIINNFKIDEFHTHVGALVFSEIAEVQFRLDELFEKQDIFDRIDKIPYPGYRTATDDALRVANKYMFSLSGGARQGVPQVLILVNDGRCTVCSENVSSASAPLKERGVSIFCVGISKTVDKKELLSIASEPAEDHFFYVETIDELPTFISKLHKKTCEVKKGKCPISLPPFNCKPRDEDNCFGDNDCPGKDKCCFNGCIKQCKPPLLNCLTPVDVALAFDSSSSVGELAYEEMKKFAHQVVDSFSISQQNARFAALVYGSNASVEFNFVRYDSALEIKQAIQSLSYLKSNTRIDKALEVAKSDLFSLQGKVRSRRPMILYVFFDGTVTRSMSDLESVVQPLKDYGVKIIAIGVGPEVNRYQLKKISEDNAIFSGKSFKELAPLLYSIVEQSCSEKSGKCSAVESVDKELCAGVIDECSNDFDCFGEAKCCKKGCKKSCIPKAGVCPRKVDVAFVLHLNMDADDFDIAQFFLKSAIDRFKISTNGAHAALLTFGQETDIIFDFKSGQTSNDDLKSLIGNIKFIRGKGNLEDVLAKMCDAVFCVAGGTRDAVPKLLYLIVGETASGDPIELENRIQTLRSRGVDVIVLAVGDNLNLPLLQSLTSTEPFSESRVWLSREYIDTMQYLQDIADFACSEAGELPPVGPLVEKTCGGSTPNVCYRGPKGSRGRPGPVGQRGEPGVEGSTGPKGIDGPKGIKGEDGVLGPKGNRGETGLPGLPGFPGYDGIPGVPGIEGRMGEYGDCGLPGTPGEVGPPGLDGFNGSPGRQGPAGEKGKKGPDAPFDPNLKIFPGDKGSQGEAGPVGFKGMRGIDGPKGDMGDNGVDGAQGLKGEEGEIGETGNFINVKGQKGYRGSPGPPGPLFEAGTSTDGEGMAGDVGPDGSIGEKGLPGERGESSEETGRKGQPGPQGDQGEAGPSGPAGPKGAKGLKGETGRPGNSGEKGEKGKDGQQGLKGEKGNAGELGDKGKTGPQGFDGKVVPGAKGQPGENSNEIGNPGQSGSAGNQGPPGKKGQVGQIGQQGIVGDRGSVGPRGPKGSSGAAGSQGPPGDVGPNGPKGYQGAKGDEGRNGDLIPGKNGIIGSPGEKGVQGPQGVLGPKGPKGDVSTLICSEGKCPKGEKGVRGPRGNVGDIGPPGVNGTKGPKGFQGDQCPVCPPGDQGPPGETGSFGSPGKVGDKGDLGEVGPVGQRGKKGPPGAVGMAGLKGKKGVLGSIGPIGDKGDTGPGTSLAPKGERGLNGADGKQGDRGPPGDNGDKGFKGQSGAPGKRGIDGKKGAIGLTGETGLDGGRGIPGSPGDPGDGEMGLAGEVGSDGRIGDQGPIGDSGPDGPVGEPGAGPTEEELKELSKSTVGEKGIKGEKGDQGAIGPKGVTGIKGQRGSKGIHGDDGPKGFGGITGEKGESGKNGTDGKPGSSGLPGKQGRKGEPGEIGLRGPDGVTERGEKGKEGEPGMPGKDGEDAPPPPGCFTFGDPTDIAFILDSSRSVTRDHFNRQKEFVKTILGEFPLGEELTQAGIIKYGRTADIEINFGEFLTQTDLFNAIDKIKHSQADESRLDLALKKAHEELFTSQGARSDKDIEKAIVILGDGYISGGGNRSRDLIESAKKEAAKLRELGVLIFTIGVGAEPNSLLLQNFASKKTYYITVKDYGQLIGKIGALKTSISSACNVVTPGEPGRDGRPGEKGLVGEKGRKGNDGISPKGLQGPKGVKGEKGSLGVGIKGLPGDEGPIGPIGEYGIPGKDGLSVDGAPGLKGARGESGDSIKGIKGLRGKVGDVGLPGVDSKQILCDKVLQTDMLFLLDSSGSVGDENFDKMKEFVKSIVLKFDVDNQLTRVGIIKFDSDAEITIQLSDHKSLKDLLNDIDSIRYTEGIQTRIDKALERAMEAFSEKNGGRADATKALVLLADGQNSFIEGSQDLDEELKPLIDAKVLRYVIGIGRELDLKELEDIATNNIAIYADSFDELKFKVDEQISRIAERGCQGPPGPPGINGAPGRDGKPGADGPAGSSPQGEQGSPGRKGTKGIQGDAVGDGTEGEKGDIGDEGPIGFPGCTNEIGEINDIPTDIAFALDASASFYEEGFQQEKDFVKSVIDKIELSSSGVRVGVLTYSDEAKIRIRFDYSFDKEDVKKAIDNIPYDSMGTRIDLGLEAAKELFLEKSGGRGSSKKVLILLTDGQQTYIPDAKDPVDYAKELAEYGVDIFAIGIGDEINKVDLEDLISKPQHIFLSDDINSLITDLSKDISTALSCEGGPRGPPGQPGDDGPPGSIGPAGEVGRGGLKGDRGDPGLGPKGDKGEPGLTNKVGEKGDRGYRGHDGPNGAPGLHGAKGLPGPKGAQGDSGFQGIDGNKGQKGSMGAKGPKGSSTEQVGAKGVPGDKGDKGPVGEPGKLPPGSKFEDLDGPKGPLGPKGEVGGPGRPGKFLIAPGQIGLAGLKGDKGESGKFGDIGYEGDAGTKGTKGEQGDMGKIGRLGDDGPVGNMGAIGDVGDEGDQGISLKGEQGEQGMPGERGSQGPKGEDGLPGFFGMPGPRGDKGEQGPRGKQQTLDQTIQFKASKGIRGEKGYTGDFGLQGETGEPGVAVGAQGQRGDKGLEGPKGETGEQGVQGDEGLKGLPGKPGPNGQIGDTGERGDQGPKGPVGDVGERIGGSEKGELGSIGLMGLGGRKGTKAERGDKGIKGKVGSQGLKGVRGSPGFTGLPGEPGPSGQRGQTGPSGDKGETGDEGKPGPAGSSGVAEGFYIVRHSLSSIVPSCPRNYKILWSGYSLVYTVGNGQAHAQDLGTAGSCVKSFSKLPFLFCGISGKCKYASRNDFVYWLSGSENEPKTFVKSSAVEPYISRCVVCETPSIHIAVHSQDRYRPDCPANWEALWEGYSFLMVAAAGNTGAGQSLSSAGSCLETFRPKTIVECQGSGGTCNFFSDKFSFWLTTIAPDKQFQTEELEIFGDDDELHKRVSTCQVCIRKLKGSTGNIIEPPNG</sequence>
<evidence type="ECO:0000256" key="8">
    <source>
        <dbReference type="ARBA" id="ARBA00023157"/>
    </source>
</evidence>
<evidence type="ECO:0000313" key="14">
    <source>
        <dbReference type="Proteomes" id="UP001652625"/>
    </source>
</evidence>
<dbReference type="InterPro" id="IPR050938">
    <property type="entry name" value="Collagen_Structural_Proteins"/>
</dbReference>
<feature type="compositionally biased region" description="Basic and acidic residues" evidence="9">
    <location>
        <begin position="2754"/>
        <end position="2763"/>
    </location>
</feature>
<feature type="region of interest" description="Disordered" evidence="9">
    <location>
        <begin position="867"/>
        <end position="1187"/>
    </location>
</feature>
<dbReference type="InterPro" id="IPR036954">
    <property type="entry name" value="Collagen_IV_NC_sf"/>
</dbReference>
<evidence type="ECO:0000256" key="4">
    <source>
        <dbReference type="ARBA" id="ARBA00022729"/>
    </source>
</evidence>
<feature type="domain" description="VWFA" evidence="11">
    <location>
        <begin position="2109"/>
        <end position="2285"/>
    </location>
</feature>
<dbReference type="RefSeq" id="XP_065643580.1">
    <property type="nucleotide sequence ID" value="XM_065787508.1"/>
</dbReference>
<dbReference type="PRINTS" id="PR00453">
    <property type="entry name" value="VWFADOMAIN"/>
</dbReference>
<evidence type="ECO:0000259" key="11">
    <source>
        <dbReference type="PROSITE" id="PS50234"/>
    </source>
</evidence>
<feature type="region of interest" description="Disordered" evidence="9">
    <location>
        <begin position="2021"/>
        <end position="2096"/>
    </location>
</feature>
<feature type="region of interest" description="Disordered" evidence="9">
    <location>
        <begin position="1718"/>
        <end position="1760"/>
    </location>
</feature>
<dbReference type="InterPro" id="IPR036645">
    <property type="entry name" value="Elafin-like_sf"/>
</dbReference>
<feature type="compositionally biased region" description="Basic and acidic residues" evidence="9">
    <location>
        <begin position="994"/>
        <end position="1021"/>
    </location>
</feature>
<organism evidence="14 15">
    <name type="scientific">Hydra vulgaris</name>
    <name type="common">Hydra</name>
    <name type="synonym">Hydra attenuata</name>
    <dbReference type="NCBI Taxonomy" id="6087"/>
    <lineage>
        <taxon>Eukaryota</taxon>
        <taxon>Metazoa</taxon>
        <taxon>Cnidaria</taxon>
        <taxon>Hydrozoa</taxon>
        <taxon>Hydroidolina</taxon>
        <taxon>Anthoathecata</taxon>
        <taxon>Aplanulata</taxon>
        <taxon>Hydridae</taxon>
        <taxon>Hydra</taxon>
    </lineage>
</organism>
<dbReference type="PANTHER" id="PTHR37456">
    <property type="entry name" value="SI:CH211-266K2.1"/>
    <property type="match status" value="1"/>
</dbReference>
<dbReference type="Pfam" id="PF00095">
    <property type="entry name" value="WAP"/>
    <property type="match status" value="2"/>
</dbReference>
<dbReference type="Pfam" id="PF00092">
    <property type="entry name" value="VWA"/>
    <property type="match status" value="6"/>
</dbReference>
<proteinExistence type="predicted"/>
<dbReference type="InterPro" id="IPR008160">
    <property type="entry name" value="Collagen"/>
</dbReference>
<dbReference type="Pfam" id="PF01391">
    <property type="entry name" value="Collagen"/>
    <property type="match status" value="11"/>
</dbReference>